<protein>
    <recommendedName>
        <fullName evidence="3">DUF4168 domain-containing protein</fullName>
    </recommendedName>
</protein>
<accession>A0A832H417</accession>
<evidence type="ECO:0000313" key="2">
    <source>
        <dbReference type="EMBL" id="HGW93721.1"/>
    </source>
</evidence>
<gene>
    <name evidence="2" type="ORF">ENR47_05490</name>
</gene>
<reference evidence="2" key="1">
    <citation type="journal article" date="2020" name="mSystems">
        <title>Genome- and Community-Level Interaction Insights into Carbon Utilization and Element Cycling Functions of Hydrothermarchaeota in Hydrothermal Sediment.</title>
        <authorList>
            <person name="Zhou Z."/>
            <person name="Liu Y."/>
            <person name="Xu W."/>
            <person name="Pan J."/>
            <person name="Luo Z.H."/>
            <person name="Li M."/>
        </authorList>
    </citation>
    <scope>NUCLEOTIDE SEQUENCE [LARGE SCALE GENOMIC DNA]</scope>
    <source>
        <strain evidence="2">SpSt-402</strain>
    </source>
</reference>
<feature type="chain" id="PRO_5032922419" description="DUF4168 domain-containing protein" evidence="1">
    <location>
        <begin position="28"/>
        <end position="126"/>
    </location>
</feature>
<evidence type="ECO:0008006" key="3">
    <source>
        <dbReference type="Google" id="ProtNLM"/>
    </source>
</evidence>
<dbReference type="EMBL" id="DSRD01000357">
    <property type="protein sequence ID" value="HGW93721.1"/>
    <property type="molecule type" value="Genomic_DNA"/>
</dbReference>
<feature type="signal peptide" evidence="1">
    <location>
        <begin position="1"/>
        <end position="27"/>
    </location>
</feature>
<proteinExistence type="predicted"/>
<evidence type="ECO:0000256" key="1">
    <source>
        <dbReference type="SAM" id="SignalP"/>
    </source>
</evidence>
<dbReference type="AlphaFoldDB" id="A0A832H417"/>
<sequence length="126" mass="13950">MKLKSTLLVSSAVALGLTCVPSTAVMAQSASTSTPENSPLGLNLKLNPQQRRAIEAIGEFALDQMDDLISNGLDPRKIDRVESQRRTDSIRQSFSSFKLDDQQKATLRTILQTARQQMKRQMETGK</sequence>
<comment type="caution">
    <text evidence="2">The sequence shown here is derived from an EMBL/GenBank/DDBJ whole genome shotgun (WGS) entry which is preliminary data.</text>
</comment>
<organism evidence="2">
    <name type="scientific">Oscillatoriales cyanobacterium SpSt-402</name>
    <dbReference type="NCBI Taxonomy" id="2282168"/>
    <lineage>
        <taxon>Bacteria</taxon>
        <taxon>Bacillati</taxon>
        <taxon>Cyanobacteriota</taxon>
        <taxon>Cyanophyceae</taxon>
        <taxon>Oscillatoriophycideae</taxon>
        <taxon>Oscillatoriales</taxon>
    </lineage>
</organism>
<keyword evidence="1" id="KW-0732">Signal</keyword>
<name>A0A832H417_9CYAN</name>